<reference evidence="3" key="5">
    <citation type="submission" date="2008-12" db="EMBL/GenBank/DDBJ databases">
        <title>Improved gene annotation of the rice (Oryza sativa) genomes.</title>
        <authorList>
            <person name="Wang J."/>
            <person name="Li R."/>
            <person name="Fan W."/>
            <person name="Huang Q."/>
            <person name="Zhang J."/>
            <person name="Zhou Y."/>
            <person name="Hu Y."/>
            <person name="Zi S."/>
            <person name="Li J."/>
            <person name="Ni P."/>
            <person name="Zheng H."/>
            <person name="Zhang Y."/>
            <person name="Zhao M."/>
            <person name="Hao Q."/>
            <person name="McDermott J."/>
            <person name="Samudrala R."/>
            <person name="Kristiansen K."/>
            <person name="Wong G.K.-S."/>
        </authorList>
    </citation>
    <scope>NUCLEOTIDE SEQUENCE</scope>
</reference>
<dbReference type="Gene3D" id="1.20.1280.50">
    <property type="match status" value="1"/>
</dbReference>
<dbReference type="FunFam" id="3.80.10.10:FF:000690">
    <property type="entry name" value="F-box/LRR-repeat protein 14"/>
    <property type="match status" value="1"/>
</dbReference>
<evidence type="ECO:0000313" key="2">
    <source>
        <dbReference type="EMBL" id="CAD40715.2"/>
    </source>
</evidence>
<dbReference type="InterPro" id="IPR032675">
    <property type="entry name" value="LRR_dom_sf"/>
</dbReference>
<organism evidence="3">
    <name type="scientific">Oryza sativa subsp. japonica</name>
    <name type="common">Rice</name>
    <dbReference type="NCBI Taxonomy" id="39947"/>
    <lineage>
        <taxon>Eukaryota</taxon>
        <taxon>Viridiplantae</taxon>
        <taxon>Streptophyta</taxon>
        <taxon>Embryophyta</taxon>
        <taxon>Tracheophyta</taxon>
        <taxon>Spermatophyta</taxon>
        <taxon>Magnoliopsida</taxon>
        <taxon>Liliopsida</taxon>
        <taxon>Poales</taxon>
        <taxon>Poaceae</taxon>
        <taxon>BOP clade</taxon>
        <taxon>Oryzoideae</taxon>
        <taxon>Oryzeae</taxon>
        <taxon>Oryzinae</taxon>
        <taxon>Oryza</taxon>
        <taxon>Oryza sativa</taxon>
    </lineage>
</organism>
<dbReference type="FunFam" id="1.20.1280.50:FF:000023">
    <property type="entry name" value="F-box/LRR-repeat protein 4"/>
    <property type="match status" value="1"/>
</dbReference>
<reference evidence="3" key="3">
    <citation type="journal article" date="2005" name="PLoS Biol.">
        <title>The genomes of Oryza sativa: a history of duplications.</title>
        <authorList>
            <person name="Yu J."/>
            <person name="Wang J."/>
            <person name="Lin W."/>
            <person name="Li S."/>
            <person name="Li H."/>
            <person name="Zhou J."/>
            <person name="Ni P."/>
            <person name="Dong W."/>
            <person name="Hu S."/>
            <person name="Zeng C."/>
            <person name="Zhang J."/>
            <person name="Zhang Y."/>
            <person name="Li R."/>
            <person name="Xu Z."/>
            <person name="Li S."/>
            <person name="Li X."/>
            <person name="Zheng H."/>
            <person name="Cong L."/>
            <person name="Lin L."/>
            <person name="Yin J."/>
            <person name="Geng J."/>
            <person name="Li G."/>
            <person name="Shi J."/>
            <person name="Liu J."/>
            <person name="Lv H."/>
            <person name="Li J."/>
            <person name="Wang J."/>
            <person name="Deng Y."/>
            <person name="Ran L."/>
            <person name="Shi X."/>
            <person name="Wang X."/>
            <person name="Wu Q."/>
            <person name="Li C."/>
            <person name="Ren X."/>
            <person name="Wang J."/>
            <person name="Wang X."/>
            <person name="Li D."/>
            <person name="Liu D."/>
            <person name="Zhang X."/>
            <person name="Ji Z."/>
            <person name="Zhao W."/>
            <person name="Sun Y."/>
            <person name="Zhang Z."/>
            <person name="Bao J."/>
            <person name="Han Y."/>
            <person name="Dong L."/>
            <person name="Ji J."/>
            <person name="Chen P."/>
            <person name="Wu S."/>
            <person name="Liu J."/>
            <person name="Xiao Y."/>
            <person name="Bu D."/>
            <person name="Tan J."/>
            <person name="Yang L."/>
            <person name="Ye C."/>
            <person name="Zhang J."/>
            <person name="Xu J."/>
            <person name="Zhou Y."/>
            <person name="Yu Y."/>
            <person name="Zhang B."/>
            <person name="Zhuang S."/>
            <person name="Wei H."/>
            <person name="Liu B."/>
            <person name="Lei M."/>
            <person name="Yu H."/>
            <person name="Li Y."/>
            <person name="Xu H."/>
            <person name="Wei S."/>
            <person name="He X."/>
            <person name="Fang L."/>
            <person name="Zhang Z."/>
            <person name="Zhang Y."/>
            <person name="Huang X."/>
            <person name="Su Z."/>
            <person name="Tong W."/>
            <person name="Li J."/>
            <person name="Tong Z."/>
            <person name="Li S."/>
            <person name="Ye J."/>
            <person name="Wang L."/>
            <person name="Fang L."/>
            <person name="Lei T."/>
            <person name="Chen C."/>
            <person name="Chen H."/>
            <person name="Xu Z."/>
            <person name="Li H."/>
            <person name="Huang H."/>
            <person name="Zhang F."/>
            <person name="Xu H."/>
            <person name="Li N."/>
            <person name="Zhao C."/>
            <person name="Li S."/>
            <person name="Dong L."/>
            <person name="Huang Y."/>
            <person name="Li L."/>
            <person name="Xi Y."/>
            <person name="Qi Q."/>
            <person name="Li W."/>
            <person name="Zhang B."/>
            <person name="Hu W."/>
            <person name="Zhang Y."/>
            <person name="Tian X."/>
            <person name="Jiao Y."/>
            <person name="Liang X."/>
            <person name="Jin J."/>
            <person name="Gao L."/>
            <person name="Zheng W."/>
            <person name="Hao B."/>
            <person name="Liu S."/>
            <person name="Wang W."/>
            <person name="Yuan L."/>
            <person name="Cao M."/>
            <person name="McDermott J."/>
            <person name="Samudrala R."/>
            <person name="Wang J."/>
            <person name="Wong G.K."/>
            <person name="Yang H."/>
        </authorList>
    </citation>
    <scope>NUCLEOTIDE SEQUENCE [LARGE SCALE GENOMIC DNA]</scope>
</reference>
<accession>Q7XVD9</accession>
<sequence>MEHLSEELIIEILKKITRTSDLNSLSLVSKQLYTIDAEQRAAIRLGCGLATEDFLALCSRFPNLLKVEIDYSGSTPGNGNHIDNQGLFVLSSCCTLLNDITLTFCSKINDAGIVCLSYCKKLISLKLNSLPEVTSSGLLMLFFGCKALSSLFINDCKGIAGSTEWLEYLGTDGSLEELVVNNCQEISQYDLCCQNLEDLRLARVITEPEGPETGLRFLLRKCKALERLCLEYVNGVIDKDMIVLSQSCKNLKSISLWMIPGLYHEPDGIVFRTDLTDESLEALTNNCPLLQDVELAFTGVDHWEPPEIGFIQEGLVKLMHYCPIRTLTLNGALFFNDKGMKGLSSAPFMETLSLVDCKEITDSGMCFLVQYPCLTDLKLQHCPGLTDVGIAELVHAQKLQSLVVDGCCNISENAVQCAARSVQYFVNSAGSCAAHFKRLH</sequence>
<dbReference type="InterPro" id="IPR006553">
    <property type="entry name" value="Leu-rich_rpt_Cys-con_subtyp"/>
</dbReference>
<protein>
    <submittedName>
        <fullName evidence="2">OSJNBb0042I07.12 protein</fullName>
    </submittedName>
</protein>
<dbReference type="InterPro" id="IPR001810">
    <property type="entry name" value="F-box_dom"/>
</dbReference>
<dbReference type="SMART" id="SM00367">
    <property type="entry name" value="LRR_CC"/>
    <property type="match status" value="5"/>
</dbReference>
<gene>
    <name evidence="3" type="ORF">OsJ_14458</name>
    <name evidence="2" type="ORF">OSJNBb0042I07.12</name>
</gene>
<dbReference type="Proteomes" id="UP000000763">
    <property type="component" value="Chromosome 4"/>
</dbReference>
<reference evidence="4" key="2">
    <citation type="journal article" date="2005" name="Nature">
        <title>The map-based sequence of the rice genome.</title>
        <authorList>
            <consortium name="International rice genome sequencing project (IRGSP)"/>
            <person name="Matsumoto T."/>
            <person name="Wu J."/>
            <person name="Kanamori H."/>
            <person name="Katayose Y."/>
            <person name="Fujisawa M."/>
            <person name="Namiki N."/>
            <person name="Mizuno H."/>
            <person name="Yamamoto K."/>
            <person name="Antonio B.A."/>
            <person name="Baba T."/>
            <person name="Sakata K."/>
            <person name="Nagamura Y."/>
            <person name="Aoki H."/>
            <person name="Arikawa K."/>
            <person name="Arita K."/>
            <person name="Bito T."/>
            <person name="Chiden Y."/>
            <person name="Fujitsuka N."/>
            <person name="Fukunaka R."/>
            <person name="Hamada M."/>
            <person name="Harada C."/>
            <person name="Hayashi A."/>
            <person name="Hijishita S."/>
            <person name="Honda M."/>
            <person name="Hosokawa S."/>
            <person name="Ichikawa Y."/>
            <person name="Idonuma A."/>
            <person name="Iijima M."/>
            <person name="Ikeda M."/>
            <person name="Ikeno M."/>
            <person name="Ito K."/>
            <person name="Ito S."/>
            <person name="Ito T."/>
            <person name="Ito Y."/>
            <person name="Ito Y."/>
            <person name="Iwabuchi A."/>
            <person name="Kamiya K."/>
            <person name="Karasawa W."/>
            <person name="Kurita K."/>
            <person name="Katagiri S."/>
            <person name="Kikuta A."/>
            <person name="Kobayashi H."/>
            <person name="Kobayashi N."/>
            <person name="Machita K."/>
            <person name="Maehara T."/>
            <person name="Masukawa M."/>
            <person name="Mizubayashi T."/>
            <person name="Mukai Y."/>
            <person name="Nagasaki H."/>
            <person name="Nagata Y."/>
            <person name="Naito S."/>
            <person name="Nakashima M."/>
            <person name="Nakama Y."/>
            <person name="Nakamichi Y."/>
            <person name="Nakamura M."/>
            <person name="Meguro A."/>
            <person name="Negishi M."/>
            <person name="Ohta I."/>
            <person name="Ohta T."/>
            <person name="Okamoto M."/>
            <person name="Ono N."/>
            <person name="Saji S."/>
            <person name="Sakaguchi M."/>
            <person name="Sakai K."/>
            <person name="Shibata M."/>
            <person name="Shimokawa T."/>
            <person name="Song J."/>
            <person name="Takazaki Y."/>
            <person name="Terasawa K."/>
            <person name="Tsugane M."/>
            <person name="Tsuji K."/>
            <person name="Ueda S."/>
            <person name="Waki K."/>
            <person name="Yamagata H."/>
            <person name="Yamamoto M."/>
            <person name="Yamamoto S."/>
            <person name="Yamane H."/>
            <person name="Yoshiki S."/>
            <person name="Yoshihara R."/>
            <person name="Yukawa K."/>
            <person name="Zhong H."/>
            <person name="Yano M."/>
            <person name="Yuan Q."/>
            <person name="Ouyang S."/>
            <person name="Liu J."/>
            <person name="Jones K.M."/>
            <person name="Gansberger K."/>
            <person name="Moffat K."/>
            <person name="Hill J."/>
            <person name="Bera J."/>
            <person name="Fadrosh D."/>
            <person name="Jin S."/>
            <person name="Johri S."/>
            <person name="Kim M."/>
            <person name="Overton L."/>
            <person name="Reardon M."/>
            <person name="Tsitrin T."/>
            <person name="Vuong H."/>
            <person name="Weaver B."/>
            <person name="Ciecko A."/>
            <person name="Tallon L."/>
            <person name="Jackson J."/>
            <person name="Pai G."/>
            <person name="Aken S.V."/>
            <person name="Utterback T."/>
            <person name="Reidmuller S."/>
            <person name="Feldblyum T."/>
            <person name="Hsiao J."/>
            <person name="Zismann V."/>
            <person name="Iobst S."/>
            <person name="de Vazeille A.R."/>
            <person name="Buell C.R."/>
            <person name="Ying K."/>
            <person name="Li Y."/>
            <person name="Lu T."/>
            <person name="Huang Y."/>
            <person name="Zhao Q."/>
            <person name="Feng Q."/>
            <person name="Zhang L."/>
            <person name="Zhu J."/>
            <person name="Weng Q."/>
            <person name="Mu J."/>
            <person name="Lu Y."/>
            <person name="Fan D."/>
            <person name="Liu Y."/>
            <person name="Guan J."/>
            <person name="Zhang Y."/>
            <person name="Yu S."/>
            <person name="Liu X."/>
            <person name="Zhang Y."/>
            <person name="Hong G."/>
            <person name="Han B."/>
            <person name="Choisne N."/>
            <person name="Demange N."/>
            <person name="Orjeda G."/>
            <person name="Samain S."/>
            <person name="Cattolico L."/>
            <person name="Pelletier E."/>
            <person name="Couloux A."/>
            <person name="Segurens B."/>
            <person name="Wincker P."/>
            <person name="D'Hont A."/>
            <person name="Scarpelli C."/>
            <person name="Weissenbach J."/>
            <person name="Salanoubat M."/>
            <person name="Quetier F."/>
            <person name="Yu Y."/>
            <person name="Kim H.R."/>
            <person name="Rambo T."/>
            <person name="Currie J."/>
            <person name="Collura K."/>
            <person name="Luo M."/>
            <person name="Yang T."/>
            <person name="Ammiraju J.S.S."/>
            <person name="Engler F."/>
            <person name="Soderlund C."/>
            <person name="Wing R.A."/>
            <person name="Palmer L.E."/>
            <person name="de la Bastide M."/>
            <person name="Spiegel L."/>
            <person name="Nascimento L."/>
            <person name="Zutavern T."/>
            <person name="O'Shaughnessy A."/>
            <person name="Dike S."/>
            <person name="Dedhia N."/>
            <person name="Preston R."/>
            <person name="Balija V."/>
            <person name="McCombie W.R."/>
            <person name="Chow T."/>
            <person name="Chen H."/>
            <person name="Chung M."/>
            <person name="Chen C."/>
            <person name="Shaw J."/>
            <person name="Wu H."/>
            <person name="Hsiao K."/>
            <person name="Chao Y."/>
            <person name="Chu M."/>
            <person name="Cheng C."/>
            <person name="Hour A."/>
            <person name="Lee P."/>
            <person name="Lin S."/>
            <person name="Lin Y."/>
            <person name="Liou J."/>
            <person name="Liu S."/>
            <person name="Hsing Y."/>
            <person name="Raghuvanshi S."/>
            <person name="Mohanty A."/>
            <person name="Bharti A.K."/>
            <person name="Gaur A."/>
            <person name="Gupta V."/>
            <person name="Kumar D."/>
            <person name="Ravi V."/>
            <person name="Vij S."/>
            <person name="Kapur A."/>
            <person name="Khurana P."/>
            <person name="Khurana P."/>
            <person name="Khurana J.P."/>
            <person name="Tyagi A.K."/>
            <person name="Gaikwad K."/>
            <person name="Singh A."/>
            <person name="Dalal V."/>
            <person name="Srivastava S."/>
            <person name="Dixit A."/>
            <person name="Pal A.K."/>
            <person name="Ghazi I.A."/>
            <person name="Yadav M."/>
            <person name="Pandit A."/>
            <person name="Bhargava A."/>
            <person name="Sureshbabu K."/>
            <person name="Batra K."/>
            <person name="Sharma T.R."/>
            <person name="Mohapatra T."/>
            <person name="Singh N.K."/>
            <person name="Messing J."/>
            <person name="Nelson A.B."/>
            <person name="Fuks G."/>
            <person name="Kavchok S."/>
            <person name="Keizer G."/>
            <person name="Linton E."/>
            <person name="Llaca V."/>
            <person name="Song R."/>
            <person name="Tanyolac B."/>
            <person name="Young S."/>
            <person name="Ho-Il K."/>
            <person name="Hahn J.H."/>
            <person name="Sangsakoo G."/>
            <person name="Vanavichit A."/>
            <person name="de Mattos Luiz.A.T."/>
            <person name="Zimmer P.D."/>
            <person name="Malone G."/>
            <person name="Dellagostin O."/>
            <person name="de Oliveira A.C."/>
            <person name="Bevan M."/>
            <person name="Bancroft I."/>
            <person name="Minx P."/>
            <person name="Cordum H."/>
            <person name="Wilson R."/>
            <person name="Cheng Z."/>
            <person name="Jin W."/>
            <person name="Jiang J."/>
            <person name="Leong S.A."/>
            <person name="Iwama H."/>
            <person name="Gojobori T."/>
            <person name="Itoh T."/>
            <person name="Niimura Y."/>
            <person name="Fujii Y."/>
            <person name="Habara T."/>
            <person name="Sakai H."/>
            <person name="Sato Y."/>
            <person name="Wilson G."/>
            <person name="Kumar K."/>
            <person name="McCouch S."/>
            <person name="Juretic N."/>
            <person name="Hoen D."/>
            <person name="Wright S."/>
            <person name="Bruskiewich R."/>
            <person name="Bureau T."/>
            <person name="Miyao A."/>
            <person name="Hirochika H."/>
            <person name="Nishikawa T."/>
            <person name="Kadowaki K."/>
            <person name="Sugiura M."/>
            <person name="Burr B."/>
            <person name="Sasaki T."/>
        </authorList>
    </citation>
    <scope>NUCLEOTIDE SEQUENCE [LARGE SCALE GENOMIC DNA]</scope>
    <source>
        <strain evidence="4">cv. Nipponbare</strain>
    </source>
</reference>
<dbReference type="EMBL" id="AL731632">
    <property type="protein sequence ID" value="CAD40715.2"/>
    <property type="molecule type" value="Genomic_DNA"/>
</dbReference>
<reference evidence="4" key="4">
    <citation type="journal article" date="2008" name="Nucleic Acids Res.">
        <title>The rice annotation project database (RAP-DB): 2008 update.</title>
        <authorList>
            <consortium name="The rice annotation project (RAP)"/>
        </authorList>
    </citation>
    <scope>GENOME REANNOTATION</scope>
    <source>
        <strain evidence="4">cv. Nipponbare</strain>
    </source>
</reference>
<dbReference type="Gene3D" id="3.80.10.10">
    <property type="entry name" value="Ribonuclease Inhibitor"/>
    <property type="match status" value="2"/>
</dbReference>
<evidence type="ECO:0000313" key="3">
    <source>
        <dbReference type="EMBL" id="EAZ30407.1"/>
    </source>
</evidence>
<proteinExistence type="predicted"/>
<dbReference type="SUPFAM" id="SSF52047">
    <property type="entry name" value="RNI-like"/>
    <property type="match status" value="1"/>
</dbReference>
<dbReference type="EMBL" id="CM000141">
    <property type="protein sequence ID" value="EAZ30407.1"/>
    <property type="molecule type" value="Genomic_DNA"/>
</dbReference>
<accession>A3ASW8</accession>
<evidence type="ECO:0000259" key="1">
    <source>
        <dbReference type="Pfam" id="PF00646"/>
    </source>
</evidence>
<name>Q7XVD9_ORYSJ</name>
<dbReference type="Pfam" id="PF00646">
    <property type="entry name" value="F-box"/>
    <property type="match status" value="1"/>
</dbReference>
<evidence type="ECO:0000313" key="4">
    <source>
        <dbReference type="Proteomes" id="UP000000763"/>
    </source>
</evidence>
<dbReference type="Proteomes" id="UP000007752">
    <property type="component" value="Chromosome 4"/>
</dbReference>
<dbReference type="PANTHER" id="PTHR13318:SF182">
    <property type="entry name" value="F-BOX_LRR-REPEAT PROTEIN 14"/>
    <property type="match status" value="1"/>
</dbReference>
<reference evidence="2" key="1">
    <citation type="journal article" date="2002" name="Nature">
        <title>Sequence and analysis of rice chromosome 4.</title>
        <authorList>
            <person name="Feng Q."/>
            <person name="Zhang Y."/>
            <person name="Hao P."/>
            <person name="Wang S."/>
            <person name="Fu G."/>
            <person name="Huang Y."/>
            <person name="Li Y."/>
            <person name="Zhu J."/>
            <person name="Liu Y."/>
            <person name="Hu X."/>
            <person name="Jia P."/>
            <person name="Zhang Y."/>
            <person name="Zhao Q."/>
            <person name="Ying K."/>
            <person name="Yu S."/>
            <person name="Tang Y."/>
            <person name="Weng Q."/>
            <person name="Zhang L."/>
            <person name="Lu Y."/>
            <person name="Mu J."/>
            <person name="Lu Y."/>
            <person name="Zhang L.S."/>
            <person name="Yu Z."/>
            <person name="Fan D."/>
            <person name="Liu X."/>
            <person name="Lu T."/>
            <person name="Li C."/>
            <person name="Wu Y."/>
            <person name="Sun T."/>
            <person name="Lei H."/>
            <person name="Li T."/>
            <person name="Hu H."/>
            <person name="Guan J."/>
            <person name="Wu M."/>
            <person name="Zhang R."/>
            <person name="Zhou B."/>
            <person name="Chen Z."/>
            <person name="Chen L."/>
            <person name="Jin Z."/>
            <person name="Wang R."/>
            <person name="Yin H."/>
            <person name="Cai Z."/>
            <person name="Ren S."/>
            <person name="Lv G."/>
            <person name="Gu W."/>
            <person name="Zhu G."/>
            <person name="Tu Y."/>
            <person name="Jia J."/>
            <person name="Zhang Y."/>
            <person name="Chen J."/>
            <person name="Kang H."/>
            <person name="Chen X."/>
            <person name="Shao C."/>
            <person name="Sun Y."/>
            <person name="Hu Q."/>
            <person name="Zhang X."/>
            <person name="Zhang W."/>
            <person name="Wang L."/>
            <person name="Ding C."/>
            <person name="Sheng H."/>
            <person name="Gu J."/>
            <person name="Chen S."/>
            <person name="Ni L."/>
            <person name="Zhu F."/>
            <person name="Chen W."/>
            <person name="Lan L."/>
            <person name="Lai Y."/>
            <person name="Cheng Z."/>
            <person name="Gu M."/>
            <person name="Jiang J."/>
            <person name="Li J."/>
            <person name="Hong G."/>
            <person name="Xue Y."/>
            <person name="Han B."/>
        </authorList>
    </citation>
    <scope>NUCLEOTIDE SEQUENCE</scope>
</reference>
<feature type="domain" description="F-box" evidence="1">
    <location>
        <begin position="2"/>
        <end position="35"/>
    </location>
</feature>
<dbReference type="AlphaFoldDB" id="Q7XVD9"/>
<dbReference type="PANTHER" id="PTHR13318">
    <property type="entry name" value="PARTNER OF PAIRED, ISOFORM B-RELATED"/>
    <property type="match status" value="1"/>
</dbReference>